<reference evidence="1" key="1">
    <citation type="submission" date="2012-03" db="EMBL/GenBank/DDBJ databases">
        <title>Functional metagenomics reveals considerable lignocellulase gene clusters in the gut microbiome of a wood-feeding higher termite.</title>
        <authorList>
            <person name="Liu N."/>
        </authorList>
    </citation>
    <scope>NUCLEOTIDE SEQUENCE</scope>
</reference>
<dbReference type="EMBL" id="JQ844165">
    <property type="protein sequence ID" value="AGS51575.1"/>
    <property type="molecule type" value="Genomic_DNA"/>
</dbReference>
<dbReference type="AlphaFoldDB" id="A0A806JXV6"/>
<protein>
    <recommendedName>
        <fullName evidence="2">Phage-Barnase-EndoU-ColicinE5/D-RelE like nuclease 3 domain-containing protein</fullName>
    </recommendedName>
</protein>
<sequence length="107" mass="12305">MNVSVLYDAKLGAREQFGLKTDSDLLEFIGNNGLQDLMYVNTESWRNNPRKDKGVLIDAYKFRSNRKIGYIAFMKGVKGNFVIKSFHLDNDKLTLKDIGNNPENFLR</sequence>
<name>A0A806JXV6_9BACT</name>
<evidence type="ECO:0008006" key="2">
    <source>
        <dbReference type="Google" id="ProtNLM"/>
    </source>
</evidence>
<evidence type="ECO:0000313" key="1">
    <source>
        <dbReference type="EMBL" id="AGS51575.1"/>
    </source>
</evidence>
<organism evidence="1">
    <name type="scientific">uncultured bacterium contig00010</name>
    <dbReference type="NCBI Taxonomy" id="1181502"/>
    <lineage>
        <taxon>Bacteria</taxon>
        <taxon>environmental samples</taxon>
    </lineage>
</organism>
<accession>A0A806JXV6</accession>
<proteinExistence type="predicted"/>